<evidence type="ECO:0000256" key="1">
    <source>
        <dbReference type="SAM" id="Coils"/>
    </source>
</evidence>
<accession>A0AAE0NHY6</accession>
<protein>
    <submittedName>
        <fullName evidence="3">Uncharacterized protein</fullName>
    </submittedName>
</protein>
<gene>
    <name evidence="3" type="ORF">B0H63DRAFT_214283</name>
</gene>
<feature type="region of interest" description="Disordered" evidence="2">
    <location>
        <begin position="105"/>
        <end position="165"/>
    </location>
</feature>
<evidence type="ECO:0000313" key="4">
    <source>
        <dbReference type="Proteomes" id="UP001285441"/>
    </source>
</evidence>
<keyword evidence="1" id="KW-0175">Coiled coil</keyword>
<dbReference type="EMBL" id="JAULSW010000005">
    <property type="protein sequence ID" value="KAK3381822.1"/>
    <property type="molecule type" value="Genomic_DNA"/>
</dbReference>
<feature type="compositionally biased region" description="Basic and acidic residues" evidence="2">
    <location>
        <begin position="190"/>
        <end position="200"/>
    </location>
</feature>
<dbReference type="AlphaFoldDB" id="A0AAE0NHY6"/>
<evidence type="ECO:0000313" key="3">
    <source>
        <dbReference type="EMBL" id="KAK3381822.1"/>
    </source>
</evidence>
<comment type="caution">
    <text evidence="3">The sequence shown here is derived from an EMBL/GenBank/DDBJ whole genome shotgun (WGS) entry which is preliminary data.</text>
</comment>
<dbReference type="Proteomes" id="UP001285441">
    <property type="component" value="Unassembled WGS sequence"/>
</dbReference>
<feature type="coiled-coil region" evidence="1">
    <location>
        <begin position="31"/>
        <end position="58"/>
    </location>
</feature>
<feature type="region of interest" description="Disordered" evidence="2">
    <location>
        <begin position="188"/>
        <end position="211"/>
    </location>
</feature>
<feature type="compositionally biased region" description="Low complexity" evidence="2">
    <location>
        <begin position="109"/>
        <end position="153"/>
    </location>
</feature>
<keyword evidence="4" id="KW-1185">Reference proteome</keyword>
<proteinExistence type="predicted"/>
<sequence length="350" mass="38156">MVNQSAGSRLRAKLMEGALAMCADEMRDICAKHENQQVKEAYAKAKEAQETLKAAIASFESDRQDVLVELVRIHDGDQERAQEALPDSMPPTLKALADLFSANHTSMLPTPATTPVSSPTAQSPTFAQRPAAQQKSSAAAASSTNAAPTTARAGGPQEGTSGMPGLHGLYTAKRSKDRIELPMINVGQPPEKKVKTDAPARDMGPSPTKNKDLEAWEVRGTEYIFKRAPHEGWFVIRCDLGPSKAPLVFKTDPFGTDTPASNHFNLDRACKGHGHTARYTPDEIFTQFGYRVTSTPVTVVDEEWVSSCNARLAAELLKEPDNKIRHREGSHSTVHVDITPAARSLYSERR</sequence>
<name>A0AAE0NHY6_9PEZI</name>
<evidence type="ECO:0000256" key="2">
    <source>
        <dbReference type="SAM" id="MobiDB-lite"/>
    </source>
</evidence>
<reference evidence="3" key="1">
    <citation type="journal article" date="2023" name="Mol. Phylogenet. Evol.">
        <title>Genome-scale phylogeny and comparative genomics of the fungal order Sordariales.</title>
        <authorList>
            <person name="Hensen N."/>
            <person name="Bonometti L."/>
            <person name="Westerberg I."/>
            <person name="Brannstrom I.O."/>
            <person name="Guillou S."/>
            <person name="Cros-Aarteil S."/>
            <person name="Calhoun S."/>
            <person name="Haridas S."/>
            <person name="Kuo A."/>
            <person name="Mondo S."/>
            <person name="Pangilinan J."/>
            <person name="Riley R."/>
            <person name="LaButti K."/>
            <person name="Andreopoulos B."/>
            <person name="Lipzen A."/>
            <person name="Chen C."/>
            <person name="Yan M."/>
            <person name="Daum C."/>
            <person name="Ng V."/>
            <person name="Clum A."/>
            <person name="Steindorff A."/>
            <person name="Ohm R.A."/>
            <person name="Martin F."/>
            <person name="Silar P."/>
            <person name="Natvig D.O."/>
            <person name="Lalanne C."/>
            <person name="Gautier V."/>
            <person name="Ament-Velasquez S.L."/>
            <person name="Kruys A."/>
            <person name="Hutchinson M.I."/>
            <person name="Powell A.J."/>
            <person name="Barry K."/>
            <person name="Miller A.N."/>
            <person name="Grigoriev I.V."/>
            <person name="Debuchy R."/>
            <person name="Gladieux P."/>
            <person name="Hiltunen Thoren M."/>
            <person name="Johannesson H."/>
        </authorList>
    </citation>
    <scope>NUCLEOTIDE SEQUENCE</scope>
    <source>
        <strain evidence="3">CBS 232.78</strain>
    </source>
</reference>
<reference evidence="3" key="2">
    <citation type="submission" date="2023-06" db="EMBL/GenBank/DDBJ databases">
        <authorList>
            <consortium name="Lawrence Berkeley National Laboratory"/>
            <person name="Haridas S."/>
            <person name="Hensen N."/>
            <person name="Bonometti L."/>
            <person name="Westerberg I."/>
            <person name="Brannstrom I.O."/>
            <person name="Guillou S."/>
            <person name="Cros-Aarteil S."/>
            <person name="Calhoun S."/>
            <person name="Kuo A."/>
            <person name="Mondo S."/>
            <person name="Pangilinan J."/>
            <person name="Riley R."/>
            <person name="LaButti K."/>
            <person name="Andreopoulos B."/>
            <person name="Lipzen A."/>
            <person name="Chen C."/>
            <person name="Yanf M."/>
            <person name="Daum C."/>
            <person name="Ng V."/>
            <person name="Clum A."/>
            <person name="Steindorff A."/>
            <person name="Ohm R."/>
            <person name="Martin F."/>
            <person name="Silar P."/>
            <person name="Natvig D."/>
            <person name="Lalanne C."/>
            <person name="Gautier V."/>
            <person name="Ament-velasquez S.L."/>
            <person name="Kruys A."/>
            <person name="Hutchinson M.I."/>
            <person name="Powell A.J."/>
            <person name="Barry K."/>
            <person name="Miller A.N."/>
            <person name="Grigoriev I.V."/>
            <person name="Debuchy R."/>
            <person name="Gladieux P."/>
            <person name="Thoren M.H."/>
            <person name="Johannesson H."/>
        </authorList>
    </citation>
    <scope>NUCLEOTIDE SEQUENCE</scope>
    <source>
        <strain evidence="3">CBS 232.78</strain>
    </source>
</reference>
<organism evidence="3 4">
    <name type="scientific">Podospora didyma</name>
    <dbReference type="NCBI Taxonomy" id="330526"/>
    <lineage>
        <taxon>Eukaryota</taxon>
        <taxon>Fungi</taxon>
        <taxon>Dikarya</taxon>
        <taxon>Ascomycota</taxon>
        <taxon>Pezizomycotina</taxon>
        <taxon>Sordariomycetes</taxon>
        <taxon>Sordariomycetidae</taxon>
        <taxon>Sordariales</taxon>
        <taxon>Podosporaceae</taxon>
        <taxon>Podospora</taxon>
    </lineage>
</organism>